<evidence type="ECO:0000313" key="6">
    <source>
        <dbReference type="Proteomes" id="UP001195624"/>
    </source>
</evidence>
<dbReference type="SUPFAM" id="SSF56112">
    <property type="entry name" value="Protein kinase-like (PK-like)"/>
    <property type="match status" value="1"/>
</dbReference>
<dbReference type="InterPro" id="IPR050198">
    <property type="entry name" value="Non-receptor_tyrosine_kinases"/>
</dbReference>
<evidence type="ECO:0000256" key="3">
    <source>
        <dbReference type="PROSITE-ProRule" id="PRU10141"/>
    </source>
</evidence>
<dbReference type="InterPro" id="IPR017441">
    <property type="entry name" value="Protein_kinase_ATP_BS"/>
</dbReference>
<dbReference type="InterPro" id="IPR000719">
    <property type="entry name" value="Prot_kinase_dom"/>
</dbReference>
<evidence type="ECO:0000313" key="5">
    <source>
        <dbReference type="EMBL" id="MBP2171072.1"/>
    </source>
</evidence>
<evidence type="ECO:0000256" key="2">
    <source>
        <dbReference type="ARBA" id="ARBA00022840"/>
    </source>
</evidence>
<sequence length="323" mass="36747">MKVNLIKRIGDGRFGDVWLGSDEIGRQVAVKILREEGKGVSTILQHAQALVRSKHKNVVDIYSVETLKMPKAGEDIGTLTEYIEDTCIVMEHINGITLQTRLTQTLTNQQAYKLGHEIAEGVKHIHAQGLVHMDLHDENILIDANDNVKIIDIMYLSSLKDAAEATQKTRFSHDKTQLMLLLSEICKQSPLGESANQAFHNQLSNDSALLEITQSFENVFTLIRSDLEYMIEAFGINGAAARHYKFRSECSHDVDELRKLMGADIISIQTQMQYFPDNDVDLITSLNLDEVRDRMRQIVDGHVMLQTVQYYYNYTGERDYELE</sequence>
<dbReference type="Gene3D" id="1.10.510.10">
    <property type="entry name" value="Transferase(Phosphotransferase) domain 1"/>
    <property type="match status" value="1"/>
</dbReference>
<dbReference type="Proteomes" id="UP001195624">
    <property type="component" value="Unassembled WGS sequence"/>
</dbReference>
<reference evidence="5 6" key="1">
    <citation type="submission" date="2021-03" db="EMBL/GenBank/DDBJ databases">
        <authorList>
            <person name="D'Agostino P."/>
            <person name="Huntemann M."/>
            <person name="Clum A."/>
            <person name="Spunde A."/>
            <person name="Palaniappan K."/>
            <person name="Ritter S."/>
            <person name="Mikhailova N."/>
            <person name="Chen I.-M."/>
            <person name="Stamatis D."/>
            <person name="Reddy T."/>
            <person name="O'Malley R."/>
            <person name="Daum C."/>
            <person name="Shapiro N."/>
            <person name="Ivanova N."/>
            <person name="Kyrpides N."/>
            <person name="Woyke T."/>
        </authorList>
    </citation>
    <scope>NUCLEOTIDE SEQUENCE [LARGE SCALE GENOMIC DNA]</scope>
    <source>
        <strain evidence="5 6">WS4403</strain>
    </source>
</reference>
<reference evidence="6" key="2">
    <citation type="submission" date="2023-07" db="EMBL/GenBank/DDBJ databases">
        <title>Genome mining of underrepresented organisms for secondary metabolites.</title>
        <authorList>
            <person name="D'Agostino P.M."/>
        </authorList>
    </citation>
    <scope>NUCLEOTIDE SEQUENCE [LARGE SCALE GENOMIC DNA]</scope>
    <source>
        <strain evidence="6">WS4403</strain>
    </source>
</reference>
<keyword evidence="2 3" id="KW-0067">ATP-binding</keyword>
<evidence type="ECO:0000259" key="4">
    <source>
        <dbReference type="PROSITE" id="PS50011"/>
    </source>
</evidence>
<dbReference type="RefSeq" id="WP_017801994.1">
    <property type="nucleotide sequence ID" value="NZ_JAGGMQ010000001.1"/>
</dbReference>
<feature type="binding site" evidence="3">
    <location>
        <position position="31"/>
    </location>
    <ligand>
        <name>ATP</name>
        <dbReference type="ChEBI" id="CHEBI:30616"/>
    </ligand>
</feature>
<protein>
    <recommendedName>
        <fullName evidence="4">Protein kinase domain-containing protein</fullName>
    </recommendedName>
</protein>
<comment type="caution">
    <text evidence="5">The sequence shown here is derived from an EMBL/GenBank/DDBJ whole genome shotgun (WGS) entry which is preliminary data.</text>
</comment>
<dbReference type="Gene3D" id="3.30.200.20">
    <property type="entry name" value="Phosphorylase Kinase, domain 1"/>
    <property type="match status" value="1"/>
</dbReference>
<proteinExistence type="predicted"/>
<accession>A0ABS4PEL6</accession>
<dbReference type="PROSITE" id="PS00107">
    <property type="entry name" value="PROTEIN_KINASE_ATP"/>
    <property type="match status" value="1"/>
</dbReference>
<dbReference type="Pfam" id="PF00069">
    <property type="entry name" value="Pkinase"/>
    <property type="match status" value="1"/>
</dbReference>
<gene>
    <name evidence="5" type="ORF">J2125_004264</name>
</gene>
<dbReference type="EMBL" id="JAGGMQ010000001">
    <property type="protein sequence ID" value="MBP2171072.1"/>
    <property type="molecule type" value="Genomic_DNA"/>
</dbReference>
<feature type="domain" description="Protein kinase" evidence="4">
    <location>
        <begin position="3"/>
        <end position="323"/>
    </location>
</feature>
<name>A0ABS4PEL6_9GAMM</name>
<keyword evidence="1 3" id="KW-0547">Nucleotide-binding</keyword>
<dbReference type="PROSITE" id="PS50011">
    <property type="entry name" value="PROTEIN_KINASE_DOM"/>
    <property type="match status" value="1"/>
</dbReference>
<evidence type="ECO:0000256" key="1">
    <source>
        <dbReference type="ARBA" id="ARBA00022741"/>
    </source>
</evidence>
<keyword evidence="6" id="KW-1185">Reference proteome</keyword>
<dbReference type="PANTHER" id="PTHR24418">
    <property type="entry name" value="TYROSINE-PROTEIN KINASE"/>
    <property type="match status" value="1"/>
</dbReference>
<organism evidence="5 6">
    <name type="scientific">Winslowiella toletana</name>
    <dbReference type="NCBI Taxonomy" id="92490"/>
    <lineage>
        <taxon>Bacteria</taxon>
        <taxon>Pseudomonadati</taxon>
        <taxon>Pseudomonadota</taxon>
        <taxon>Gammaproteobacteria</taxon>
        <taxon>Enterobacterales</taxon>
        <taxon>Erwiniaceae</taxon>
        <taxon>Winslowiella</taxon>
    </lineage>
</organism>
<dbReference type="InterPro" id="IPR011009">
    <property type="entry name" value="Kinase-like_dom_sf"/>
</dbReference>